<protein>
    <recommendedName>
        <fullName evidence="4">Por secretion system C-terminal sorting domain-containing protein</fullName>
    </recommendedName>
</protein>
<name>A0ABW1PNK2_9FLAO</name>
<gene>
    <name evidence="2" type="ORF">ACFPVY_08235</name>
</gene>
<reference evidence="3" key="1">
    <citation type="journal article" date="2019" name="Int. J. Syst. Evol. Microbiol.">
        <title>The Global Catalogue of Microorganisms (GCM) 10K type strain sequencing project: providing services to taxonomists for standard genome sequencing and annotation.</title>
        <authorList>
            <consortium name="The Broad Institute Genomics Platform"/>
            <consortium name="The Broad Institute Genome Sequencing Center for Infectious Disease"/>
            <person name="Wu L."/>
            <person name="Ma J."/>
        </authorList>
    </citation>
    <scope>NUCLEOTIDE SEQUENCE [LARGE SCALE GENOMIC DNA]</scope>
    <source>
        <strain evidence="3">CCUG 49679</strain>
    </source>
</reference>
<proteinExistence type="predicted"/>
<keyword evidence="3" id="KW-1185">Reference proteome</keyword>
<sequence length="197" mass="21968">MKNFLKVSLIIAVFFTAFVANASEEDFSLKVKSEKGKTVSFSINDAKNVNLSIYSLENETLFGEKINSKGIVNRTYDLKAFPEGNYILEVETSSKLAQYAIKVVGNTASISEVAISETFKPVFKNENGMVYVDIANADKSDVEISLVDEFNTQLYTETFNGKATISKKFDINQALSDKLTFVVKYKNQIFAETIATR</sequence>
<dbReference type="RefSeq" id="WP_379791489.1">
    <property type="nucleotide sequence ID" value="NZ_JBHSQB010000007.1"/>
</dbReference>
<organism evidence="2 3">
    <name type="scientific">Flavobacterium qiangtangense</name>
    <dbReference type="NCBI Taxonomy" id="1442595"/>
    <lineage>
        <taxon>Bacteria</taxon>
        <taxon>Pseudomonadati</taxon>
        <taxon>Bacteroidota</taxon>
        <taxon>Flavobacteriia</taxon>
        <taxon>Flavobacteriales</taxon>
        <taxon>Flavobacteriaceae</taxon>
        <taxon>Flavobacterium</taxon>
    </lineage>
</organism>
<feature type="signal peptide" evidence="1">
    <location>
        <begin position="1"/>
        <end position="22"/>
    </location>
</feature>
<keyword evidence="1" id="KW-0732">Signal</keyword>
<evidence type="ECO:0000256" key="1">
    <source>
        <dbReference type="SAM" id="SignalP"/>
    </source>
</evidence>
<accession>A0ABW1PNK2</accession>
<evidence type="ECO:0008006" key="4">
    <source>
        <dbReference type="Google" id="ProtNLM"/>
    </source>
</evidence>
<feature type="chain" id="PRO_5046439446" description="Por secretion system C-terminal sorting domain-containing protein" evidence="1">
    <location>
        <begin position="23"/>
        <end position="197"/>
    </location>
</feature>
<evidence type="ECO:0000313" key="3">
    <source>
        <dbReference type="Proteomes" id="UP001596287"/>
    </source>
</evidence>
<evidence type="ECO:0000313" key="2">
    <source>
        <dbReference type="EMBL" id="MFC6096633.1"/>
    </source>
</evidence>
<dbReference type="EMBL" id="JBHSQB010000007">
    <property type="protein sequence ID" value="MFC6096633.1"/>
    <property type="molecule type" value="Genomic_DNA"/>
</dbReference>
<dbReference type="Proteomes" id="UP001596287">
    <property type="component" value="Unassembled WGS sequence"/>
</dbReference>
<comment type="caution">
    <text evidence="2">The sequence shown here is derived from an EMBL/GenBank/DDBJ whole genome shotgun (WGS) entry which is preliminary data.</text>
</comment>